<comment type="caution">
    <text evidence="7">The sequence shown here is derived from an EMBL/GenBank/DDBJ whole genome shotgun (WGS) entry which is preliminary data.</text>
</comment>
<dbReference type="InterPro" id="IPR019438">
    <property type="entry name" value="Q_salvage"/>
</dbReference>
<dbReference type="PANTHER" id="PTHR21314">
    <property type="entry name" value="QUEUOSINE 5'-PHOSPHATE N-GLYCOSYLASE_HYDROLASE-RELATED"/>
    <property type="match status" value="1"/>
</dbReference>
<name>A0A1V9ZI18_ACHHY</name>
<dbReference type="EC" id="3.2.2.-" evidence="6"/>
<evidence type="ECO:0000313" key="8">
    <source>
        <dbReference type="Proteomes" id="UP000243579"/>
    </source>
</evidence>
<evidence type="ECO:0000256" key="1">
    <source>
        <dbReference type="ARBA" id="ARBA00022801"/>
    </source>
</evidence>
<dbReference type="Proteomes" id="UP000243579">
    <property type="component" value="Unassembled WGS sequence"/>
</dbReference>
<evidence type="ECO:0000256" key="4">
    <source>
        <dbReference type="ARBA" id="ARBA00035393"/>
    </source>
</evidence>
<comment type="function">
    <text evidence="6">Catalyzes the hydrolysis of queuosine 5'-phosphate, releasing the nucleobase queuine (q). Is required for salvage of queuine from exogenous queuosine (Q) that is imported and then converted to queuosine 5'-phosphate intracellularly.</text>
</comment>
<protein>
    <recommendedName>
        <fullName evidence="3 6">Queuosine 5'-phosphate N-glycosylase/hydrolase</fullName>
        <ecNumber evidence="6">3.2.2.-</ecNumber>
    </recommendedName>
    <alternativeName>
        <fullName evidence="4 6">Queuosine-nucleotide N-glycosylase/hydrolase</fullName>
    </alternativeName>
</protein>
<dbReference type="PANTHER" id="PTHR21314:SF0">
    <property type="entry name" value="QUEUOSINE 5'-PHOSPHATE N-GLYCOSYLASE_HYDROLASE"/>
    <property type="match status" value="1"/>
</dbReference>
<accession>A0A1V9ZI18</accession>
<gene>
    <name evidence="7" type="ORF">ACHHYP_10724</name>
</gene>
<dbReference type="AlphaFoldDB" id="A0A1V9ZI18"/>
<dbReference type="EMBL" id="JNBR01000102">
    <property type="protein sequence ID" value="OQR97541.1"/>
    <property type="molecule type" value="Genomic_DNA"/>
</dbReference>
<dbReference type="STRING" id="1202772.A0A1V9ZI18"/>
<dbReference type="OrthoDB" id="416777at2759"/>
<evidence type="ECO:0000256" key="6">
    <source>
        <dbReference type="RuleBase" id="RU365002"/>
    </source>
</evidence>
<dbReference type="GO" id="GO:0006400">
    <property type="term" value="P:tRNA modification"/>
    <property type="evidence" value="ECO:0007669"/>
    <property type="project" value="TreeGrafter"/>
</dbReference>
<dbReference type="GO" id="GO:0016787">
    <property type="term" value="F:hydrolase activity"/>
    <property type="evidence" value="ECO:0007669"/>
    <property type="project" value="UniProtKB-KW"/>
</dbReference>
<proteinExistence type="inferred from homology"/>
<evidence type="ECO:0000256" key="3">
    <source>
        <dbReference type="ARBA" id="ARBA00035306"/>
    </source>
</evidence>
<organism evidence="7 8">
    <name type="scientific">Achlya hypogyna</name>
    <name type="common">Oomycete</name>
    <name type="synonym">Protoachlya hypogyna</name>
    <dbReference type="NCBI Taxonomy" id="1202772"/>
    <lineage>
        <taxon>Eukaryota</taxon>
        <taxon>Sar</taxon>
        <taxon>Stramenopiles</taxon>
        <taxon>Oomycota</taxon>
        <taxon>Saprolegniomycetes</taxon>
        <taxon>Saprolegniales</taxon>
        <taxon>Achlyaceae</taxon>
        <taxon>Achlya</taxon>
    </lineage>
</organism>
<comment type="similarity">
    <text evidence="2 6">Belongs to the QNG1 protein family.</text>
</comment>
<sequence length="344" mass="38528">MDPTTYVRESTARVVAEADHVTINPQGVAALTEKLEAVYLGQKDAIHDQIAWDFGDVHYFEDAARDGPLTCQYVFVLDALNFCFWPTPDMEYEHLARGLKQALTADPTVFNADRLAVVDAATVASWFAPFTPPQIDERVRKVRELGAGLARFFGGQAINLIRQANHSAVEVLRLVLAHFPGFQDHAVYKGNQVFLYKRVQILVGDVWAAYGRRVVRQDDVSTHAVCGFYDIDRLTMFGVLAPKDALTAGVADYRVPQVLRPEGVLEYSAELEALILSKSQIPFGSHMEIEIRACTIQAVEQLHAALVAKGHRIKVIELDWLLWQIGENAKEALPFHHRTLSVFY</sequence>
<dbReference type="Pfam" id="PF10343">
    <property type="entry name" value="Q_salvage"/>
    <property type="match status" value="1"/>
</dbReference>
<evidence type="ECO:0000256" key="2">
    <source>
        <dbReference type="ARBA" id="ARBA00035119"/>
    </source>
</evidence>
<comment type="catalytic activity">
    <reaction evidence="5 6">
        <text>queuosine 5'-phosphate + H2O = queuine + D-ribose 5-phosphate</text>
        <dbReference type="Rhea" id="RHEA:75387"/>
        <dbReference type="ChEBI" id="CHEBI:15377"/>
        <dbReference type="ChEBI" id="CHEBI:17433"/>
        <dbReference type="ChEBI" id="CHEBI:78346"/>
        <dbReference type="ChEBI" id="CHEBI:194371"/>
    </reaction>
    <physiologicalReaction direction="left-to-right" evidence="5 6">
        <dbReference type="Rhea" id="RHEA:75388"/>
    </physiologicalReaction>
</comment>
<evidence type="ECO:0000256" key="5">
    <source>
        <dbReference type="ARBA" id="ARBA00048204"/>
    </source>
</evidence>
<reference evidence="7 8" key="1">
    <citation type="journal article" date="2014" name="Genome Biol. Evol.">
        <title>The secreted proteins of Achlya hypogyna and Thraustotheca clavata identify the ancestral oomycete secretome and reveal gene acquisitions by horizontal gene transfer.</title>
        <authorList>
            <person name="Misner I."/>
            <person name="Blouin N."/>
            <person name="Leonard G."/>
            <person name="Richards T.A."/>
            <person name="Lane C.E."/>
        </authorList>
    </citation>
    <scope>NUCLEOTIDE SEQUENCE [LARGE SCALE GENOMIC DNA]</scope>
    <source>
        <strain evidence="7 8">ATCC 48635</strain>
    </source>
</reference>
<keyword evidence="8" id="KW-1185">Reference proteome</keyword>
<evidence type="ECO:0000313" key="7">
    <source>
        <dbReference type="EMBL" id="OQR97541.1"/>
    </source>
</evidence>
<keyword evidence="1 6" id="KW-0378">Hydrolase</keyword>